<accession>A0AAQ4EXB0</accession>
<dbReference type="EMBL" id="JARKHS020009686">
    <property type="protein sequence ID" value="KAK8779554.1"/>
    <property type="molecule type" value="Genomic_DNA"/>
</dbReference>
<keyword evidence="2" id="KW-1185">Reference proteome</keyword>
<organism evidence="1 2">
    <name type="scientific">Amblyomma americanum</name>
    <name type="common">Lone star tick</name>
    <dbReference type="NCBI Taxonomy" id="6943"/>
    <lineage>
        <taxon>Eukaryota</taxon>
        <taxon>Metazoa</taxon>
        <taxon>Ecdysozoa</taxon>
        <taxon>Arthropoda</taxon>
        <taxon>Chelicerata</taxon>
        <taxon>Arachnida</taxon>
        <taxon>Acari</taxon>
        <taxon>Parasitiformes</taxon>
        <taxon>Ixodida</taxon>
        <taxon>Ixodoidea</taxon>
        <taxon>Ixodidae</taxon>
        <taxon>Amblyomminae</taxon>
        <taxon>Amblyomma</taxon>
    </lineage>
</organism>
<protein>
    <submittedName>
        <fullName evidence="1">Uncharacterized protein</fullName>
    </submittedName>
</protein>
<sequence>MNAMNAPHTPRTPRRSILRRPAEERLAITRRFSGRSGAADNPLRYAAVIKTNPECCRATAKHGAQNVREERDRHCQLQSPLLVQRILTQPKKNGERDISFVPAILASPTKRLNSCCRSCRIQMLRLRAS</sequence>
<comment type="caution">
    <text evidence="1">The sequence shown here is derived from an EMBL/GenBank/DDBJ whole genome shotgun (WGS) entry which is preliminary data.</text>
</comment>
<reference evidence="1 2" key="1">
    <citation type="journal article" date="2023" name="Arcadia Sci">
        <title>De novo assembly of a long-read Amblyomma americanum tick genome.</title>
        <authorList>
            <person name="Chou S."/>
            <person name="Poskanzer K.E."/>
            <person name="Rollins M."/>
            <person name="Thuy-Boun P.S."/>
        </authorList>
    </citation>
    <scope>NUCLEOTIDE SEQUENCE [LARGE SCALE GENOMIC DNA]</scope>
    <source>
        <strain evidence="1">F_SG_1</strain>
        <tissue evidence="1">Salivary glands</tissue>
    </source>
</reference>
<evidence type="ECO:0000313" key="1">
    <source>
        <dbReference type="EMBL" id="KAK8779554.1"/>
    </source>
</evidence>
<gene>
    <name evidence="1" type="ORF">V5799_019105</name>
</gene>
<proteinExistence type="predicted"/>
<evidence type="ECO:0000313" key="2">
    <source>
        <dbReference type="Proteomes" id="UP001321473"/>
    </source>
</evidence>
<dbReference type="AlphaFoldDB" id="A0AAQ4EXB0"/>
<name>A0AAQ4EXB0_AMBAM</name>
<dbReference type="Proteomes" id="UP001321473">
    <property type="component" value="Unassembled WGS sequence"/>
</dbReference>